<protein>
    <recommendedName>
        <fullName evidence="3">DUF455 domain-containing protein</fullName>
    </recommendedName>
</protein>
<proteinExistence type="predicted"/>
<reference evidence="1 2" key="1">
    <citation type="submission" date="2017-10" db="EMBL/GenBank/DDBJ databases">
        <title>Genomics of the genus Arcobacter.</title>
        <authorList>
            <person name="Perez-Cataluna A."/>
            <person name="Figueras M.J."/>
        </authorList>
    </citation>
    <scope>NUCLEOTIDE SEQUENCE [LARGE SCALE GENOMIC DNA]</scope>
    <source>
        <strain evidence="1 2">CECT 8993</strain>
    </source>
</reference>
<evidence type="ECO:0008006" key="3">
    <source>
        <dbReference type="Google" id="ProtNLM"/>
    </source>
</evidence>
<name>A0A4Q0YK51_9BACT</name>
<sequence>MKKYYVSLEKVILAENPSQKIELFNEFYRDFKNNNFEFEKNYLPYKMEEPSYISSLKVVPPKNLIERKYVNTKEGKINLLHTIAHIEYSAIDLALDAALRFQDMPKEYYENWLEVAEDEIRHFLMIETLLKELGSFYGELEVHTNLFEAMKKTPDALSRMAVIPRYLEANGLEQNPKIMEKLISNPDEFNKKILAALDVILEEEITHVYKGDKWFKYLCKSLELEPQKTYFEILEKVFPGSTKRKYELNFNARKKAGFSCDELKFLSKKEDCN</sequence>
<dbReference type="CDD" id="cd00657">
    <property type="entry name" value="Ferritin_like"/>
    <property type="match status" value="1"/>
</dbReference>
<dbReference type="EMBL" id="PDKJ01000001">
    <property type="protein sequence ID" value="RXJ70324.1"/>
    <property type="molecule type" value="Genomic_DNA"/>
</dbReference>
<evidence type="ECO:0000313" key="2">
    <source>
        <dbReference type="Proteomes" id="UP000290172"/>
    </source>
</evidence>
<dbReference type="InterPro" id="IPR009078">
    <property type="entry name" value="Ferritin-like_SF"/>
</dbReference>
<dbReference type="PIRSF" id="PIRSF012318">
    <property type="entry name" value="UCP012318"/>
    <property type="match status" value="1"/>
</dbReference>
<dbReference type="RefSeq" id="WP_128978455.1">
    <property type="nucleotide sequence ID" value="NZ_PDKJ01000001.1"/>
</dbReference>
<accession>A0A4Q0YK51</accession>
<dbReference type="AlphaFoldDB" id="A0A4Q0YK51"/>
<dbReference type="PANTHER" id="PTHR42782">
    <property type="entry name" value="SI:CH73-314G15.3"/>
    <property type="match status" value="1"/>
</dbReference>
<gene>
    <name evidence="1" type="ORF">CRV08_01805</name>
</gene>
<organism evidence="1 2">
    <name type="scientific">Halarcobacter ebronensis</name>
    <dbReference type="NCBI Taxonomy" id="1462615"/>
    <lineage>
        <taxon>Bacteria</taxon>
        <taxon>Pseudomonadati</taxon>
        <taxon>Campylobacterota</taxon>
        <taxon>Epsilonproteobacteria</taxon>
        <taxon>Campylobacterales</taxon>
        <taxon>Arcobacteraceae</taxon>
        <taxon>Halarcobacter</taxon>
    </lineage>
</organism>
<comment type="caution">
    <text evidence="1">The sequence shown here is derived from an EMBL/GenBank/DDBJ whole genome shotgun (WGS) entry which is preliminary data.</text>
</comment>
<evidence type="ECO:0000313" key="1">
    <source>
        <dbReference type="EMBL" id="RXJ70324.1"/>
    </source>
</evidence>
<dbReference type="SUPFAM" id="SSF47240">
    <property type="entry name" value="Ferritin-like"/>
    <property type="match status" value="1"/>
</dbReference>
<dbReference type="PANTHER" id="PTHR42782:SF4">
    <property type="entry name" value="DUF455 DOMAIN-CONTAINING PROTEIN"/>
    <property type="match status" value="1"/>
</dbReference>
<dbReference type="InterPro" id="IPR007402">
    <property type="entry name" value="DUF455"/>
</dbReference>
<dbReference type="InterPro" id="IPR011197">
    <property type="entry name" value="UCP012318"/>
</dbReference>
<dbReference type="Proteomes" id="UP000290172">
    <property type="component" value="Unassembled WGS sequence"/>
</dbReference>
<dbReference type="Pfam" id="PF04305">
    <property type="entry name" value="DUF455"/>
    <property type="match status" value="1"/>
</dbReference>